<evidence type="ECO:0000313" key="1">
    <source>
        <dbReference type="EMBL" id="SVA19981.1"/>
    </source>
</evidence>
<accession>A0A381TX00</accession>
<dbReference type="AlphaFoldDB" id="A0A381TX00"/>
<dbReference type="EMBL" id="UINC01005233">
    <property type="protein sequence ID" value="SVA19981.1"/>
    <property type="molecule type" value="Genomic_DNA"/>
</dbReference>
<gene>
    <name evidence="1" type="ORF">METZ01_LOCUS72835</name>
</gene>
<organism evidence="1">
    <name type="scientific">marine metagenome</name>
    <dbReference type="NCBI Taxonomy" id="408172"/>
    <lineage>
        <taxon>unclassified sequences</taxon>
        <taxon>metagenomes</taxon>
        <taxon>ecological metagenomes</taxon>
    </lineage>
</organism>
<proteinExistence type="predicted"/>
<name>A0A381TX00_9ZZZZ</name>
<protein>
    <submittedName>
        <fullName evidence="1">Uncharacterized protein</fullName>
    </submittedName>
</protein>
<reference evidence="1" key="1">
    <citation type="submission" date="2018-05" db="EMBL/GenBank/DDBJ databases">
        <authorList>
            <person name="Lanie J.A."/>
            <person name="Ng W.-L."/>
            <person name="Kazmierczak K.M."/>
            <person name="Andrzejewski T.M."/>
            <person name="Davidsen T.M."/>
            <person name="Wayne K.J."/>
            <person name="Tettelin H."/>
            <person name="Glass J.I."/>
            <person name="Rusch D."/>
            <person name="Podicherti R."/>
            <person name="Tsui H.-C.T."/>
            <person name="Winkler M.E."/>
        </authorList>
    </citation>
    <scope>NUCLEOTIDE SEQUENCE</scope>
</reference>
<sequence length="29" mass="2967">MSTRMLVSLALACGMAILVAFTVQVLVAG</sequence>